<keyword evidence="5" id="KW-1185">Reference proteome</keyword>
<evidence type="ECO:0000256" key="2">
    <source>
        <dbReference type="ARBA" id="ARBA00023002"/>
    </source>
</evidence>
<dbReference type="PANTHER" id="PTHR43008:SF7">
    <property type="entry name" value="SHORT CHAIN DEHYDROGENASE_REDUCTASE (AFU_ORTHOLOGUE AFUA_2G00830)"/>
    <property type="match status" value="1"/>
</dbReference>
<dbReference type="InterPro" id="IPR020904">
    <property type="entry name" value="Sc_DH/Rdtase_CS"/>
</dbReference>
<protein>
    <submittedName>
        <fullName evidence="4">Short-chain dehydrogenase</fullName>
    </submittedName>
</protein>
<dbReference type="Gene3D" id="3.40.50.720">
    <property type="entry name" value="NAD(P)-binding Rossmann-like Domain"/>
    <property type="match status" value="1"/>
</dbReference>
<accession>A0A5J6N2I9</accession>
<dbReference type="KEGG" id="hadh:FRZ61_27320"/>
<dbReference type="PROSITE" id="PS00061">
    <property type="entry name" value="ADH_SHORT"/>
    <property type="match status" value="1"/>
</dbReference>
<reference evidence="4 5" key="1">
    <citation type="submission" date="2019-08" db="EMBL/GenBank/DDBJ databases">
        <title>Hyperibacter terrae gen. nov., sp. nov. and Hyperibacter viscosus sp. nov., two new members in the family Rhodospirillaceae isolated from the rhizosphere of Hypericum perforatum.</title>
        <authorList>
            <person name="Noviana Z."/>
        </authorList>
    </citation>
    <scope>NUCLEOTIDE SEQUENCE [LARGE SCALE GENOMIC DNA]</scope>
    <source>
        <strain evidence="4 5">R5959</strain>
    </source>
</reference>
<keyword evidence="2" id="KW-0560">Oxidoreductase</keyword>
<dbReference type="CDD" id="cd05233">
    <property type="entry name" value="SDR_c"/>
    <property type="match status" value="1"/>
</dbReference>
<evidence type="ECO:0000256" key="3">
    <source>
        <dbReference type="RuleBase" id="RU000363"/>
    </source>
</evidence>
<organism evidence="4 5">
    <name type="scientific">Hypericibacter adhaerens</name>
    <dbReference type="NCBI Taxonomy" id="2602016"/>
    <lineage>
        <taxon>Bacteria</taxon>
        <taxon>Pseudomonadati</taxon>
        <taxon>Pseudomonadota</taxon>
        <taxon>Alphaproteobacteria</taxon>
        <taxon>Rhodospirillales</taxon>
        <taxon>Dongiaceae</taxon>
        <taxon>Hypericibacter</taxon>
    </lineage>
</organism>
<dbReference type="InterPro" id="IPR036291">
    <property type="entry name" value="NAD(P)-bd_dom_sf"/>
</dbReference>
<dbReference type="Proteomes" id="UP000325797">
    <property type="component" value="Chromosome"/>
</dbReference>
<proteinExistence type="inferred from homology"/>
<dbReference type="GO" id="GO:0050664">
    <property type="term" value="F:oxidoreductase activity, acting on NAD(P)H, oxygen as acceptor"/>
    <property type="evidence" value="ECO:0007669"/>
    <property type="project" value="TreeGrafter"/>
</dbReference>
<evidence type="ECO:0000256" key="1">
    <source>
        <dbReference type="ARBA" id="ARBA00006484"/>
    </source>
</evidence>
<dbReference type="SUPFAM" id="SSF51735">
    <property type="entry name" value="NAD(P)-binding Rossmann-fold domains"/>
    <property type="match status" value="1"/>
</dbReference>
<dbReference type="PANTHER" id="PTHR43008">
    <property type="entry name" value="BENZIL REDUCTASE"/>
    <property type="match status" value="1"/>
</dbReference>
<dbReference type="RefSeq" id="WP_151118250.1">
    <property type="nucleotide sequence ID" value="NZ_CP042582.1"/>
</dbReference>
<comment type="similarity">
    <text evidence="1 3">Belongs to the short-chain dehydrogenases/reductases (SDR) family.</text>
</comment>
<dbReference type="PRINTS" id="PR00081">
    <property type="entry name" value="GDHRDH"/>
</dbReference>
<gene>
    <name evidence="4" type="ORF">FRZ61_27320</name>
</gene>
<dbReference type="InterPro" id="IPR002347">
    <property type="entry name" value="SDR_fam"/>
</dbReference>
<evidence type="ECO:0000313" key="5">
    <source>
        <dbReference type="Proteomes" id="UP000325797"/>
    </source>
</evidence>
<dbReference type="PRINTS" id="PR00080">
    <property type="entry name" value="SDRFAMILY"/>
</dbReference>
<name>A0A5J6N2I9_9PROT</name>
<evidence type="ECO:0000313" key="4">
    <source>
        <dbReference type="EMBL" id="QEX22800.1"/>
    </source>
</evidence>
<dbReference type="EMBL" id="CP042582">
    <property type="protein sequence ID" value="QEX22800.1"/>
    <property type="molecule type" value="Genomic_DNA"/>
</dbReference>
<dbReference type="AlphaFoldDB" id="A0A5J6N2I9"/>
<dbReference type="Pfam" id="PF00106">
    <property type="entry name" value="adh_short"/>
    <property type="match status" value="1"/>
</dbReference>
<sequence>MSLHPALRPGATAVITGAASGIGLAMAKRAASFGMKVCLADLGGERLDRAAAEVAAAANGKVAVRAVPTDVSRLEEVQRLREIAYRDLGEIGLLMNNAGVGDGGGPWEHYERWRRVLEINLWGVINGVQSFAPAMIAQGTPAAIVNTGSKQGITTPPGDTAYNVSKAGVKVLTEAVAHELRGIENCRVTAHLLVPGFTFTGITGLAEKPAAAWSADQVVDFLLPAMARGDFYILCPDNDVTRAIDNKRIRWAAEDIIENRPALSRWHPDYKAAFAAFMQRKDG</sequence>
<dbReference type="OrthoDB" id="4690547at2"/>